<evidence type="ECO:0000256" key="5">
    <source>
        <dbReference type="ARBA" id="ARBA00022927"/>
    </source>
</evidence>
<dbReference type="GO" id="GO:0000045">
    <property type="term" value="P:autophagosome assembly"/>
    <property type="evidence" value="ECO:0007669"/>
    <property type="project" value="TreeGrafter"/>
</dbReference>
<dbReference type="GO" id="GO:0005829">
    <property type="term" value="C:cytosol"/>
    <property type="evidence" value="ECO:0007669"/>
    <property type="project" value="TreeGrafter"/>
</dbReference>
<reference evidence="9 10" key="1">
    <citation type="journal article" date="2016" name="Mol. Biol. Evol.">
        <title>Comparative Genomics of Early-Diverging Mushroom-Forming Fungi Provides Insights into the Origins of Lignocellulose Decay Capabilities.</title>
        <authorList>
            <person name="Nagy L.G."/>
            <person name="Riley R."/>
            <person name="Tritt A."/>
            <person name="Adam C."/>
            <person name="Daum C."/>
            <person name="Floudas D."/>
            <person name="Sun H."/>
            <person name="Yadav J.S."/>
            <person name="Pangilinan J."/>
            <person name="Larsson K.H."/>
            <person name="Matsuura K."/>
            <person name="Barry K."/>
            <person name="Labutti K."/>
            <person name="Kuo R."/>
            <person name="Ohm R.A."/>
            <person name="Bhattacharya S.S."/>
            <person name="Shirouzu T."/>
            <person name="Yoshinaga Y."/>
            <person name="Martin F.M."/>
            <person name="Grigoriev I.V."/>
            <person name="Hibbett D.S."/>
        </authorList>
    </citation>
    <scope>NUCLEOTIDE SEQUENCE [LARGE SCALE GENOMIC DNA]</scope>
    <source>
        <strain evidence="9 10">TUFC12733</strain>
    </source>
</reference>
<dbReference type="OrthoDB" id="4089664at2759"/>
<dbReference type="GO" id="GO:0015031">
    <property type="term" value="P:protein transport"/>
    <property type="evidence" value="ECO:0007669"/>
    <property type="project" value="UniProtKB-KW"/>
</dbReference>
<dbReference type="GO" id="GO:0000422">
    <property type="term" value="P:autophagy of mitochondrion"/>
    <property type="evidence" value="ECO:0007669"/>
    <property type="project" value="TreeGrafter"/>
</dbReference>
<proteinExistence type="inferred from homology"/>
<sequence>MDAEIPDIPEIPDDPASSEPHPSGSRLMVEEHIVYSPTFQVPAFYFTASDESGAPLSLNSIIRSPLFHFPIPLSSLDVQPHKVDLPGSDGSEDAAPVPLLTQGEHPTTGQICWYLHPCETSPAVKELLDHREEPPKGGWELEWLKAWFVVLGRVAYLRSG</sequence>
<keyword evidence="10" id="KW-1185">Reference proteome</keyword>
<dbReference type="Proteomes" id="UP000076738">
    <property type="component" value="Unassembled WGS sequence"/>
</dbReference>
<gene>
    <name evidence="9" type="ORF">CALVIDRAFT_540266</name>
</gene>
<evidence type="ECO:0000313" key="10">
    <source>
        <dbReference type="Proteomes" id="UP000076738"/>
    </source>
</evidence>
<keyword evidence="6" id="KW-0072">Autophagy</keyword>
<evidence type="ECO:0000256" key="7">
    <source>
        <dbReference type="ARBA" id="ARBA00029833"/>
    </source>
</evidence>
<evidence type="ECO:0000256" key="4">
    <source>
        <dbReference type="ARBA" id="ARBA00022786"/>
    </source>
</evidence>
<evidence type="ECO:0000313" key="9">
    <source>
        <dbReference type="EMBL" id="KZO93285.1"/>
    </source>
</evidence>
<feature type="compositionally biased region" description="Acidic residues" evidence="8">
    <location>
        <begin position="1"/>
        <end position="13"/>
    </location>
</feature>
<keyword evidence="5" id="KW-0813">Transport</keyword>
<dbReference type="InterPro" id="IPR007135">
    <property type="entry name" value="Atg3/Atg10"/>
</dbReference>
<dbReference type="Pfam" id="PF03987">
    <property type="entry name" value="Autophagy_act_C"/>
    <property type="match status" value="1"/>
</dbReference>
<keyword evidence="4" id="KW-0833">Ubl conjugation pathway</keyword>
<dbReference type="GO" id="GO:0032446">
    <property type="term" value="P:protein modification by small protein conjugation"/>
    <property type="evidence" value="ECO:0007669"/>
    <property type="project" value="TreeGrafter"/>
</dbReference>
<evidence type="ECO:0000256" key="2">
    <source>
        <dbReference type="ARBA" id="ARBA00021099"/>
    </source>
</evidence>
<evidence type="ECO:0000256" key="8">
    <source>
        <dbReference type="SAM" id="MobiDB-lite"/>
    </source>
</evidence>
<accession>A0A167J6D1</accession>
<organism evidence="9 10">
    <name type="scientific">Calocera viscosa (strain TUFC12733)</name>
    <dbReference type="NCBI Taxonomy" id="1330018"/>
    <lineage>
        <taxon>Eukaryota</taxon>
        <taxon>Fungi</taxon>
        <taxon>Dikarya</taxon>
        <taxon>Basidiomycota</taxon>
        <taxon>Agaricomycotina</taxon>
        <taxon>Dacrymycetes</taxon>
        <taxon>Dacrymycetales</taxon>
        <taxon>Dacrymycetaceae</taxon>
        <taxon>Calocera</taxon>
    </lineage>
</organism>
<dbReference type="STRING" id="1330018.A0A167J6D1"/>
<dbReference type="PANTHER" id="PTHR14957">
    <property type="entry name" value="UBIQUITIN-LIKE-CONJUGATING ENZYME ATG10"/>
    <property type="match status" value="1"/>
</dbReference>
<dbReference type="AlphaFoldDB" id="A0A167J6D1"/>
<dbReference type="Gene3D" id="3.30.1460.50">
    <property type="match status" value="1"/>
</dbReference>
<feature type="region of interest" description="Disordered" evidence="8">
    <location>
        <begin position="1"/>
        <end position="24"/>
    </location>
</feature>
<keyword evidence="3" id="KW-0808">Transferase</keyword>
<dbReference type="PANTHER" id="PTHR14957:SF1">
    <property type="entry name" value="UBIQUITIN-LIKE-CONJUGATING ENZYME ATG10"/>
    <property type="match status" value="1"/>
</dbReference>
<evidence type="ECO:0000256" key="1">
    <source>
        <dbReference type="ARBA" id="ARBA00005696"/>
    </source>
</evidence>
<dbReference type="EMBL" id="KV417303">
    <property type="protein sequence ID" value="KZO93285.1"/>
    <property type="molecule type" value="Genomic_DNA"/>
</dbReference>
<protein>
    <recommendedName>
        <fullName evidence="2">Ubiquitin-like-conjugating enzyme ATG10</fullName>
    </recommendedName>
    <alternativeName>
        <fullName evidence="7">Autophagy-related protein 10</fullName>
    </alternativeName>
</protein>
<comment type="similarity">
    <text evidence="1">Belongs to the ATG10 family.</text>
</comment>
<keyword evidence="5" id="KW-0653">Protein transport</keyword>
<evidence type="ECO:0000256" key="3">
    <source>
        <dbReference type="ARBA" id="ARBA00022679"/>
    </source>
</evidence>
<evidence type="ECO:0000256" key="6">
    <source>
        <dbReference type="ARBA" id="ARBA00023006"/>
    </source>
</evidence>
<name>A0A167J6D1_CALVF</name>
<dbReference type="GO" id="GO:0061651">
    <property type="term" value="F:Atg12 conjugating enzyme activity"/>
    <property type="evidence" value="ECO:0007669"/>
    <property type="project" value="TreeGrafter"/>
</dbReference>